<dbReference type="EMBL" id="JABWUV010000009">
    <property type="protein sequence ID" value="KAF6330330.1"/>
    <property type="molecule type" value="Genomic_DNA"/>
</dbReference>
<dbReference type="Proteomes" id="UP000527355">
    <property type="component" value="Unassembled WGS sequence"/>
</dbReference>
<name>A0A7J7VZB3_MYOMY</name>
<protein>
    <submittedName>
        <fullName evidence="1">Uncharacterized protein</fullName>
    </submittedName>
</protein>
<reference evidence="1 2" key="1">
    <citation type="journal article" date="2020" name="Nature">
        <title>Six reference-quality genomes reveal evolution of bat adaptations.</title>
        <authorList>
            <person name="Jebb D."/>
            <person name="Huang Z."/>
            <person name="Pippel M."/>
            <person name="Hughes G.M."/>
            <person name="Lavrichenko K."/>
            <person name="Devanna P."/>
            <person name="Winkler S."/>
            <person name="Jermiin L.S."/>
            <person name="Skirmuntt E.C."/>
            <person name="Katzourakis A."/>
            <person name="Burkitt-Gray L."/>
            <person name="Ray D.A."/>
            <person name="Sullivan K.A.M."/>
            <person name="Roscito J.G."/>
            <person name="Kirilenko B.M."/>
            <person name="Davalos L.M."/>
            <person name="Corthals A.P."/>
            <person name="Power M.L."/>
            <person name="Jones G."/>
            <person name="Ransome R.D."/>
            <person name="Dechmann D.K.N."/>
            <person name="Locatelli A.G."/>
            <person name="Puechmaille S.J."/>
            <person name="Fedrigo O."/>
            <person name="Jarvis E.D."/>
            <person name="Hiller M."/>
            <person name="Vernes S.C."/>
            <person name="Myers E.W."/>
            <person name="Teeling E.C."/>
        </authorList>
    </citation>
    <scope>NUCLEOTIDE SEQUENCE [LARGE SCALE GENOMIC DNA]</scope>
    <source>
        <strain evidence="1">MMyoMyo1</strain>
        <tissue evidence="1">Flight muscle</tissue>
    </source>
</reference>
<proteinExistence type="predicted"/>
<evidence type="ECO:0000313" key="1">
    <source>
        <dbReference type="EMBL" id="KAF6330330.1"/>
    </source>
</evidence>
<keyword evidence="2" id="KW-1185">Reference proteome</keyword>
<gene>
    <name evidence="1" type="ORF">mMyoMyo1_012320</name>
</gene>
<evidence type="ECO:0000313" key="2">
    <source>
        <dbReference type="Proteomes" id="UP000527355"/>
    </source>
</evidence>
<sequence length="214" mass="23663">MNEGRTGSRLSGKYLISFSGRRWGVGECVCVRWRILHFEEMLIHEAVVMKESGERVVVVHSSCWEGLTVGLPSRPSGLALAPSSLQLIDPGGFLSVEKKAPNWDKGPLTGPLQEPPRIGQGRAFAAFPGRRAQRARWVEPSADSVPSEMVFADTIRIAVSDLDYWDAYISPLLGSCPGSTCSVPRNTRPERELRAFSSCSALYLKWHFTRSVCL</sequence>
<dbReference type="AlphaFoldDB" id="A0A7J7VZB3"/>
<organism evidence="1 2">
    <name type="scientific">Myotis myotis</name>
    <name type="common">Greater mouse-eared bat</name>
    <name type="synonym">Vespertilio myotis</name>
    <dbReference type="NCBI Taxonomy" id="51298"/>
    <lineage>
        <taxon>Eukaryota</taxon>
        <taxon>Metazoa</taxon>
        <taxon>Chordata</taxon>
        <taxon>Craniata</taxon>
        <taxon>Vertebrata</taxon>
        <taxon>Euteleostomi</taxon>
        <taxon>Mammalia</taxon>
        <taxon>Eutheria</taxon>
        <taxon>Laurasiatheria</taxon>
        <taxon>Chiroptera</taxon>
        <taxon>Yangochiroptera</taxon>
        <taxon>Vespertilionidae</taxon>
        <taxon>Myotis</taxon>
    </lineage>
</organism>
<comment type="caution">
    <text evidence="1">The sequence shown here is derived from an EMBL/GenBank/DDBJ whole genome shotgun (WGS) entry which is preliminary data.</text>
</comment>
<accession>A0A7J7VZB3</accession>